<dbReference type="CDD" id="cd16423">
    <property type="entry name" value="HAD_BPGM-like"/>
    <property type="match status" value="1"/>
</dbReference>
<dbReference type="InterPro" id="IPR023214">
    <property type="entry name" value="HAD_sf"/>
</dbReference>
<comment type="caution">
    <text evidence="1">The sequence shown here is derived from an EMBL/GenBank/DDBJ whole genome shotgun (WGS) entry which is preliminary data.</text>
</comment>
<dbReference type="InterPro" id="IPR036412">
    <property type="entry name" value="HAD-like_sf"/>
</dbReference>
<protein>
    <submittedName>
        <fullName evidence="1">HAD family hydrolase</fullName>
    </submittedName>
</protein>
<keyword evidence="1" id="KW-0378">Hydrolase</keyword>
<name>A0ABT2US88_9BACL</name>
<dbReference type="SFLD" id="SFLDS00003">
    <property type="entry name" value="Haloacid_Dehalogenase"/>
    <property type="match status" value="1"/>
</dbReference>
<dbReference type="SFLD" id="SFLDG01129">
    <property type="entry name" value="C1.5:_HAD__Beta-PGM__Phosphata"/>
    <property type="match status" value="1"/>
</dbReference>
<dbReference type="InterPro" id="IPR006439">
    <property type="entry name" value="HAD-SF_hydro_IA"/>
</dbReference>
<dbReference type="PANTHER" id="PTHR18901:SF38">
    <property type="entry name" value="PSEUDOURIDINE-5'-PHOSPHATASE"/>
    <property type="match status" value="1"/>
</dbReference>
<proteinExistence type="predicted"/>
<evidence type="ECO:0000313" key="1">
    <source>
        <dbReference type="EMBL" id="MCU6796886.1"/>
    </source>
</evidence>
<dbReference type="InterPro" id="IPR041492">
    <property type="entry name" value="HAD_2"/>
</dbReference>
<dbReference type="PANTHER" id="PTHR18901">
    <property type="entry name" value="2-DEOXYGLUCOSE-6-PHOSPHATE PHOSPHATASE 2"/>
    <property type="match status" value="1"/>
</dbReference>
<dbReference type="InterPro" id="IPR023198">
    <property type="entry name" value="PGP-like_dom2"/>
</dbReference>
<evidence type="ECO:0000313" key="2">
    <source>
        <dbReference type="Proteomes" id="UP001652445"/>
    </source>
</evidence>
<keyword evidence="2" id="KW-1185">Reference proteome</keyword>
<gene>
    <name evidence="1" type="ORF">OB236_32645</name>
</gene>
<dbReference type="Pfam" id="PF13419">
    <property type="entry name" value="HAD_2"/>
    <property type="match status" value="1"/>
</dbReference>
<dbReference type="EMBL" id="JAOQIO010000110">
    <property type="protein sequence ID" value="MCU6796886.1"/>
    <property type="molecule type" value="Genomic_DNA"/>
</dbReference>
<organism evidence="1 2">
    <name type="scientific">Paenibacillus baimaensis</name>
    <dbReference type="NCBI Taxonomy" id="2982185"/>
    <lineage>
        <taxon>Bacteria</taxon>
        <taxon>Bacillati</taxon>
        <taxon>Bacillota</taxon>
        <taxon>Bacilli</taxon>
        <taxon>Bacillales</taxon>
        <taxon>Paenibacillaceae</taxon>
        <taxon>Paenibacillus</taxon>
    </lineage>
</organism>
<dbReference type="NCBIfam" id="TIGR01509">
    <property type="entry name" value="HAD-SF-IA-v3"/>
    <property type="match status" value="1"/>
</dbReference>
<dbReference type="GO" id="GO:0016787">
    <property type="term" value="F:hydrolase activity"/>
    <property type="evidence" value="ECO:0007669"/>
    <property type="project" value="UniProtKB-KW"/>
</dbReference>
<dbReference type="RefSeq" id="WP_076235737.1">
    <property type="nucleotide sequence ID" value="NZ_JAOQIO010000110.1"/>
</dbReference>
<dbReference type="SFLD" id="SFLDG01135">
    <property type="entry name" value="C1.5.6:_HAD__Beta-PGM__Phospha"/>
    <property type="match status" value="1"/>
</dbReference>
<sequence>MIKAVVFDFDGLIIDTETVWYEAFKEVLQAYNVEYPLEEFVKVIGTHDALLNQFLEAKVGLAETAVVRKLAKESYLVKIQTSEIRDGVKDYLAAAQELGLKIGLASSSNRAWVEGYLKQLGIFDYFEVIKTGDQVEKVKPDPALYIKAIEELGVAADEAIAFEDSSNGAKAAKAAGLHCVIVPNEVTKSIIFDQYDLRIHSMSEMSLQDVIEYLEKICD</sequence>
<dbReference type="NCBIfam" id="TIGR01549">
    <property type="entry name" value="HAD-SF-IA-v1"/>
    <property type="match status" value="1"/>
</dbReference>
<dbReference type="Gene3D" id="1.10.150.240">
    <property type="entry name" value="Putative phosphatase, domain 2"/>
    <property type="match status" value="1"/>
</dbReference>
<dbReference type="Proteomes" id="UP001652445">
    <property type="component" value="Unassembled WGS sequence"/>
</dbReference>
<reference evidence="1 2" key="1">
    <citation type="submission" date="2022-09" db="EMBL/GenBank/DDBJ databases">
        <authorList>
            <person name="Han X.L."/>
            <person name="Wang Q."/>
            <person name="Lu T."/>
        </authorList>
    </citation>
    <scope>NUCLEOTIDE SEQUENCE [LARGE SCALE GENOMIC DNA]</scope>
    <source>
        <strain evidence="1 2">WQ 127069</strain>
    </source>
</reference>
<accession>A0ABT2US88</accession>
<dbReference type="SUPFAM" id="SSF56784">
    <property type="entry name" value="HAD-like"/>
    <property type="match status" value="1"/>
</dbReference>
<dbReference type="Gene3D" id="3.40.50.1000">
    <property type="entry name" value="HAD superfamily/HAD-like"/>
    <property type="match status" value="1"/>
</dbReference>